<organism evidence="2 3">
    <name type="scientific">Streptomyces demainii</name>
    <dbReference type="NCBI Taxonomy" id="588122"/>
    <lineage>
        <taxon>Bacteria</taxon>
        <taxon>Bacillati</taxon>
        <taxon>Actinomycetota</taxon>
        <taxon>Actinomycetes</taxon>
        <taxon>Kitasatosporales</taxon>
        <taxon>Streptomycetaceae</taxon>
        <taxon>Streptomyces</taxon>
    </lineage>
</organism>
<name>A0ABT9L6Z5_9ACTN</name>
<evidence type="ECO:0000256" key="1">
    <source>
        <dbReference type="SAM" id="MobiDB-lite"/>
    </source>
</evidence>
<comment type="caution">
    <text evidence="2">The sequence shown here is derived from an EMBL/GenBank/DDBJ whole genome shotgun (WGS) entry which is preliminary data.</text>
</comment>
<evidence type="ECO:0000313" key="2">
    <source>
        <dbReference type="EMBL" id="MDP9616495.1"/>
    </source>
</evidence>
<proteinExistence type="predicted"/>
<dbReference type="RefSeq" id="WP_307112454.1">
    <property type="nucleotide sequence ID" value="NZ_JAURUE010000005.1"/>
</dbReference>
<keyword evidence="3" id="KW-1185">Reference proteome</keyword>
<feature type="region of interest" description="Disordered" evidence="1">
    <location>
        <begin position="106"/>
        <end position="126"/>
    </location>
</feature>
<sequence length="248" mass="27084">MRSLLALLHTSEPAAAQARTEIGPPPADGYRALLDPHRLLEHLSFHAPHEDRPIGLDPDQLATVRQQICQGMAAVTLAHMRNHLAHRPDTNADFKDMVRSAVRRMNSFPDPDSGLADQTGPGDHLLPDPPIRYTVSFHTCDDVDQVSLIYSTAEPGPAHLNLLVPADWGPTIATPGQAVLAGRPVTGVLHRDQNGRPTTVWVVEVEEVRPTPSGDRTVWHLAARSKLADVDWSSGRPRLFTPEPADSP</sequence>
<gene>
    <name evidence="2" type="ORF">JOF35_008853</name>
</gene>
<accession>A0ABT9L6Z5</accession>
<dbReference type="EMBL" id="JAURUE010000005">
    <property type="protein sequence ID" value="MDP9616495.1"/>
    <property type="molecule type" value="Genomic_DNA"/>
</dbReference>
<protein>
    <submittedName>
        <fullName evidence="2">Uncharacterized protein</fullName>
    </submittedName>
</protein>
<evidence type="ECO:0000313" key="3">
    <source>
        <dbReference type="Proteomes" id="UP001234880"/>
    </source>
</evidence>
<reference evidence="2 3" key="1">
    <citation type="submission" date="2023-07" db="EMBL/GenBank/DDBJ databases">
        <title>Sequencing the genomes of 1000 actinobacteria strains.</title>
        <authorList>
            <person name="Klenk H.-P."/>
        </authorList>
    </citation>
    <scope>NUCLEOTIDE SEQUENCE [LARGE SCALE GENOMIC DNA]</scope>
    <source>
        <strain evidence="2 3">DSM 41600</strain>
    </source>
</reference>
<dbReference type="Proteomes" id="UP001234880">
    <property type="component" value="Unassembled WGS sequence"/>
</dbReference>